<evidence type="ECO:0000313" key="1">
    <source>
        <dbReference type="EMBL" id="MPM66591.1"/>
    </source>
</evidence>
<sequence>MAPKSIPSRRVTFKIKYANNPVKAAVNTTPTVDKSIA</sequence>
<comment type="caution">
    <text evidence="1">The sequence shown here is derived from an EMBL/GenBank/DDBJ whole genome shotgun (WGS) entry which is preliminary data.</text>
</comment>
<proteinExistence type="predicted"/>
<name>A0A645BPT2_9ZZZZ</name>
<reference evidence="1" key="1">
    <citation type="submission" date="2019-08" db="EMBL/GenBank/DDBJ databases">
        <authorList>
            <person name="Kucharzyk K."/>
            <person name="Murdoch R.W."/>
            <person name="Higgins S."/>
            <person name="Loffler F."/>
        </authorList>
    </citation>
    <scope>NUCLEOTIDE SEQUENCE</scope>
</reference>
<dbReference type="AlphaFoldDB" id="A0A645BPT2"/>
<organism evidence="1">
    <name type="scientific">bioreactor metagenome</name>
    <dbReference type="NCBI Taxonomy" id="1076179"/>
    <lineage>
        <taxon>unclassified sequences</taxon>
        <taxon>metagenomes</taxon>
        <taxon>ecological metagenomes</taxon>
    </lineage>
</organism>
<dbReference type="EMBL" id="VSSQ01021181">
    <property type="protein sequence ID" value="MPM66591.1"/>
    <property type="molecule type" value="Genomic_DNA"/>
</dbReference>
<gene>
    <name evidence="1" type="ORF">SDC9_113501</name>
</gene>
<protein>
    <submittedName>
        <fullName evidence="1">Uncharacterized protein</fullName>
    </submittedName>
</protein>
<accession>A0A645BPT2</accession>